<dbReference type="PANTHER" id="PTHR46524:SF2">
    <property type="entry name" value="CYSTEINE-TRYPTOPHAN DOMAIN-CONTAINING ZINC FINGER PROTEIN 5"/>
    <property type="match status" value="1"/>
</dbReference>
<dbReference type="Gene3D" id="3.30.40.100">
    <property type="match status" value="1"/>
</dbReference>
<feature type="compositionally biased region" description="Basic and acidic residues" evidence="4">
    <location>
        <begin position="961"/>
        <end position="970"/>
    </location>
</feature>
<feature type="region of interest" description="Disordered" evidence="4">
    <location>
        <begin position="1003"/>
        <end position="1040"/>
    </location>
</feature>
<proteinExistence type="predicted"/>
<feature type="region of interest" description="Disordered" evidence="4">
    <location>
        <begin position="664"/>
        <end position="758"/>
    </location>
</feature>
<feature type="compositionally biased region" description="Basic and acidic residues" evidence="4">
    <location>
        <begin position="1022"/>
        <end position="1033"/>
    </location>
</feature>
<dbReference type="PANTHER" id="PTHR46524">
    <property type="entry name" value="CW-TYPE ZINC FINGER"/>
    <property type="match status" value="1"/>
</dbReference>
<feature type="region of interest" description="Disordered" evidence="4">
    <location>
        <begin position="134"/>
        <end position="159"/>
    </location>
</feature>
<dbReference type="InterPro" id="IPR055300">
    <property type="entry name" value="CWZF3/5/7"/>
</dbReference>
<dbReference type="InterPro" id="IPR056406">
    <property type="entry name" value="THD_CWZF3/5/7"/>
</dbReference>
<keyword evidence="3" id="KW-0862">Zinc</keyword>
<feature type="compositionally biased region" description="Polar residues" evidence="4">
    <location>
        <begin position="397"/>
        <end position="414"/>
    </location>
</feature>
<keyword evidence="2" id="KW-0863">Zinc-finger</keyword>
<evidence type="ECO:0000256" key="2">
    <source>
        <dbReference type="ARBA" id="ARBA00022771"/>
    </source>
</evidence>
<feature type="compositionally biased region" description="Polar residues" evidence="4">
    <location>
        <begin position="782"/>
        <end position="792"/>
    </location>
</feature>
<feature type="compositionally biased region" description="Polar residues" evidence="4">
    <location>
        <begin position="800"/>
        <end position="815"/>
    </location>
</feature>
<evidence type="ECO:0000256" key="4">
    <source>
        <dbReference type="SAM" id="MobiDB-lite"/>
    </source>
</evidence>
<evidence type="ECO:0000259" key="5">
    <source>
        <dbReference type="PROSITE" id="PS51050"/>
    </source>
</evidence>
<dbReference type="Proteomes" id="UP000324897">
    <property type="component" value="Chromosome 7"/>
</dbReference>
<feature type="region of interest" description="Disordered" evidence="4">
    <location>
        <begin position="933"/>
        <end position="991"/>
    </location>
</feature>
<evidence type="ECO:0000313" key="7">
    <source>
        <dbReference type="Proteomes" id="UP000324897"/>
    </source>
</evidence>
<dbReference type="EMBL" id="RWGY01000029">
    <property type="protein sequence ID" value="TVU19108.1"/>
    <property type="molecule type" value="Genomic_DNA"/>
</dbReference>
<feature type="compositionally biased region" description="Polar residues" evidence="4">
    <location>
        <begin position="1084"/>
        <end position="1097"/>
    </location>
</feature>
<accession>A0A5J9U778</accession>
<sequence>MGYEEGELQLEDCEAVFGGGAGYGHRRRGGGAGWVVDLDALTYIDEKLQNLLGCFQKKFEGEISAENLGSQYGGYGSFLPTYPHSPLVLSQSRSPAVRPHHNSASRSPYVPMETAQKNYFVKTALDSNRRNDHYQISNESNGNPSQQMLNKVENGPEQKAPKIRIKVNSNRSLARNTADIYSGLGLDISPSSSVEGSPDGSARSPLLDVLPDESPSTIFQIMTNYSIPGGLLLSPLSENVLVLREKPKIVIERHEASELHDGKAKLHRERSYTTSATLNNKEQMVKENTDELQDNIPDFKRSKHRLKNPPAVDKGIKPQLPDISDDTDSMVLPGTMKTEHLVDSATFMREISDQLKETKNGPPKGHIVDKNKESRKAPSLDHAFSGKTKYDSDEYNSRSFASSSHLKNVPNETTSIERDKGTSVHIKAEHCQYKSKEGGSLSSAESVDIVTKTVDRNSSGMIKANKTISSSQPALSRRKIRVKAHKQLNDDRTRKSCGEDENYALGRRIDSTNVYPKDKKLKLDVETVSSGEIANRSCGGNGVEHKINSLVMEKSDPMPSASKNENAESSIAPIAAAPVVINEEWVCCDECETWRLLPYGMNPDTLPKEWQCNMQYWLPGMNSCDISEAETSRALRALYMVPASENNIRDGCRDNATSGIGTATAPAFEGNIQPTSTSGKRKGCHDGANVANNLDLNDMSKPSKKLHADSSRNSDGVDRFRKHKEKRKHIESSNKGENALKDRTPPMGTSAGVDHDNLRASKKIKKEFNEPATYHSPKFAVSKSSPSINGTQKIKHKHIGNSSAMREYGSSSSGNHFHGEDKCLSDEVIIKTSGTGKSDFPDLSTKNKKSKHGLSSQCDPDPLPSNAAKGITKQSESNAVKENYRSELKLSKADRAAAHGRGGIAGVDDFNTHAEKEFLSEQRQEKIHVQHSFPFQSSTRRNFGHAQTTAATSSSSKVSNSHKDKADFQETRASPVESVSSSPLRTLDKNPLDQYKRHSWAVTENIHSQESGKKGLSRSKKKYDFGSDSDKAKARVSGSFNGDMDHHVLKDEALLTDDQDLKNACLNKSDKQRTLRENGKTPPHFSSNQSDHANLSSGKVKPDKGNIQYKDLKGNPSTVKGSNQYPPLTNAANGDATCKAKQSEKAKMENLETRKQVTLSEGAVNPVNASVLLKEARDLKHLSKRLKEKGDDFESTSMCFEAALKFLHVASLWEAPSTDSSKQVDSIQAMKLYSETGNLCGFCAHEFERLKKMANAALAYKCVEVAYMKAAFFKHPGAIKDRHAMQTASLMAPPAESPSSSASDVDNLNNQSTVAKAVSVRGVYSPQMASNPISRNNHHLMGLLAYTEDVNNGFEGTRKSQNSFSAYLSGIGKNQVDGVALLREVLDFSFHNVKGLLQLIRQSLESINHESVK</sequence>
<dbReference type="Pfam" id="PF24756">
    <property type="entry name" value="THD_CWZF3-5-7"/>
    <property type="match status" value="1"/>
</dbReference>
<reference evidence="6 7" key="1">
    <citation type="journal article" date="2019" name="Sci. Rep.">
        <title>A high-quality genome of Eragrostis curvula grass provides insights into Poaceae evolution and supports new strategies to enhance forage quality.</title>
        <authorList>
            <person name="Carballo J."/>
            <person name="Santos B.A.C.M."/>
            <person name="Zappacosta D."/>
            <person name="Garbus I."/>
            <person name="Selva J.P."/>
            <person name="Gallo C.A."/>
            <person name="Diaz A."/>
            <person name="Albertini E."/>
            <person name="Caccamo M."/>
            <person name="Echenique V."/>
        </authorList>
    </citation>
    <scope>NUCLEOTIDE SEQUENCE [LARGE SCALE GENOMIC DNA]</scope>
    <source>
        <strain evidence="7">cv. Victoria</strain>
        <tissue evidence="6">Leaf</tissue>
    </source>
</reference>
<dbReference type="Gramene" id="TVU19108">
    <property type="protein sequence ID" value="TVU19108"/>
    <property type="gene ID" value="EJB05_35241"/>
</dbReference>
<feature type="region of interest" description="Disordered" evidence="4">
    <location>
        <begin position="354"/>
        <end position="422"/>
    </location>
</feature>
<feature type="compositionally biased region" description="Basic and acidic residues" evidence="4">
    <location>
        <begin position="366"/>
        <end position="379"/>
    </location>
</feature>
<feature type="compositionally biased region" description="Polar residues" evidence="4">
    <location>
        <begin position="134"/>
        <end position="149"/>
    </location>
</feature>
<name>A0A5J9U778_9POAL</name>
<comment type="caution">
    <text evidence="6">The sequence shown here is derived from an EMBL/GenBank/DDBJ whole genome shotgun (WGS) entry which is preliminary data.</text>
</comment>
<feature type="domain" description="CW-type" evidence="5">
    <location>
        <begin position="579"/>
        <end position="632"/>
    </location>
</feature>
<dbReference type="Pfam" id="PF07496">
    <property type="entry name" value="zf-CW"/>
    <property type="match status" value="1"/>
</dbReference>
<dbReference type="InterPro" id="IPR011124">
    <property type="entry name" value="Znf_CW"/>
</dbReference>
<keyword evidence="1" id="KW-0479">Metal-binding</keyword>
<feature type="compositionally biased region" description="Basic and acidic residues" evidence="4">
    <location>
        <begin position="1068"/>
        <end position="1079"/>
    </location>
</feature>
<protein>
    <recommendedName>
        <fullName evidence="5">CW-type domain-containing protein</fullName>
    </recommendedName>
</protein>
<feature type="region of interest" description="Disordered" evidence="4">
    <location>
        <begin position="1066"/>
        <end position="1135"/>
    </location>
</feature>
<organism evidence="6 7">
    <name type="scientific">Eragrostis curvula</name>
    <name type="common">weeping love grass</name>
    <dbReference type="NCBI Taxonomy" id="38414"/>
    <lineage>
        <taxon>Eukaryota</taxon>
        <taxon>Viridiplantae</taxon>
        <taxon>Streptophyta</taxon>
        <taxon>Embryophyta</taxon>
        <taxon>Tracheophyta</taxon>
        <taxon>Spermatophyta</taxon>
        <taxon>Magnoliopsida</taxon>
        <taxon>Liliopsida</taxon>
        <taxon>Poales</taxon>
        <taxon>Poaceae</taxon>
        <taxon>PACMAD clade</taxon>
        <taxon>Chloridoideae</taxon>
        <taxon>Eragrostideae</taxon>
        <taxon>Eragrostidinae</taxon>
        <taxon>Eragrostis</taxon>
    </lineage>
</organism>
<feature type="region of interest" description="Disordered" evidence="4">
    <location>
        <begin position="301"/>
        <end position="327"/>
    </location>
</feature>
<feature type="compositionally biased region" description="Basic and acidic residues" evidence="4">
    <location>
        <begin position="706"/>
        <end position="719"/>
    </location>
</feature>
<evidence type="ECO:0000313" key="6">
    <source>
        <dbReference type="EMBL" id="TVU19108.1"/>
    </source>
</evidence>
<feature type="compositionally biased region" description="Basic and acidic residues" evidence="4">
    <location>
        <begin position="728"/>
        <end position="744"/>
    </location>
</feature>
<dbReference type="GO" id="GO:0008270">
    <property type="term" value="F:zinc ion binding"/>
    <property type="evidence" value="ECO:0007669"/>
    <property type="project" value="UniProtKB-KW"/>
</dbReference>
<feature type="compositionally biased region" description="Low complexity" evidence="4">
    <location>
        <begin position="946"/>
        <end position="959"/>
    </location>
</feature>
<dbReference type="PROSITE" id="PS51050">
    <property type="entry name" value="ZF_CW"/>
    <property type="match status" value="1"/>
</dbReference>
<feature type="region of interest" description="Disordered" evidence="4">
    <location>
        <begin position="775"/>
        <end position="820"/>
    </location>
</feature>
<evidence type="ECO:0000256" key="1">
    <source>
        <dbReference type="ARBA" id="ARBA00022723"/>
    </source>
</evidence>
<gene>
    <name evidence="6" type="ORF">EJB05_35241</name>
</gene>
<feature type="region of interest" description="Disordered" evidence="4">
    <location>
        <begin position="834"/>
        <end position="882"/>
    </location>
</feature>
<keyword evidence="7" id="KW-1185">Reference proteome</keyword>
<evidence type="ECO:0000256" key="3">
    <source>
        <dbReference type="ARBA" id="ARBA00022833"/>
    </source>
</evidence>
<feature type="compositionally biased region" description="Polar residues" evidence="4">
    <location>
        <begin position="1115"/>
        <end position="1132"/>
    </location>
</feature>
<dbReference type="OrthoDB" id="757982at2759"/>